<feature type="compositionally biased region" description="Low complexity" evidence="1">
    <location>
        <begin position="103"/>
        <end position="116"/>
    </location>
</feature>
<evidence type="ECO:0000313" key="2">
    <source>
        <dbReference type="EMBL" id="GFO19713.1"/>
    </source>
</evidence>
<dbReference type="Proteomes" id="UP000735302">
    <property type="component" value="Unassembled WGS sequence"/>
</dbReference>
<sequence>MKMSSYYANILPPPGSISPSTINGGVNCSGDDNEGGMGGVVDDGAAMLGLDSAGIYNHQAPAKFENMYSMASPILGQSAGTFTSGGAPGGPVSYENCSPSYSPSYLRYSSSSSTSSGVFDTRGENRTPLGSEVGVIPNTKHMDAHHALQQQQQQQQQQHQHMQQQQGHLPPLTHHPSLLHHLPQHQHQQQHAMQQQHQQNSHPHAQHQHQPQSLQQPHHHTSPELEANNNGQIAHTRHSHNANQIHLNSVNNNTSTNGNTSNSSHSNSNHDIPQDLHPNHIHHQQQHLNPLHPHHSQQVDHQHPHPQQHPLDAQSQPHHLHHHHHHPHQEQQLSLHQQQQQQQHQQHSQHPQHHHHHMDSLTPPMAHQYPGYSMNGLHHPGNPELYYDNRMMDCKGIPTEMCTPPHMGSYYYPQQSMPDPSGSPNGYNPGCMPGMGSPNMPVYPWMRQANGGPPPCQGVGGGARTYDRRVPADLRADSLATVLPKP</sequence>
<gene>
    <name evidence="2" type="ORF">PoB_004621800</name>
</gene>
<evidence type="ECO:0000256" key="1">
    <source>
        <dbReference type="SAM" id="MobiDB-lite"/>
    </source>
</evidence>
<reference evidence="2 3" key="1">
    <citation type="journal article" date="2021" name="Elife">
        <title>Chloroplast acquisition without the gene transfer in kleptoplastic sea slugs, Plakobranchus ocellatus.</title>
        <authorList>
            <person name="Maeda T."/>
            <person name="Takahashi S."/>
            <person name="Yoshida T."/>
            <person name="Shimamura S."/>
            <person name="Takaki Y."/>
            <person name="Nagai Y."/>
            <person name="Toyoda A."/>
            <person name="Suzuki Y."/>
            <person name="Arimoto A."/>
            <person name="Ishii H."/>
            <person name="Satoh N."/>
            <person name="Nishiyama T."/>
            <person name="Hasebe M."/>
            <person name="Maruyama T."/>
            <person name="Minagawa J."/>
            <person name="Obokata J."/>
            <person name="Shigenobu S."/>
        </authorList>
    </citation>
    <scope>NUCLEOTIDE SEQUENCE [LARGE SCALE GENOMIC DNA]</scope>
</reference>
<feature type="region of interest" description="Disordered" evidence="1">
    <location>
        <begin position="248"/>
        <end position="376"/>
    </location>
</feature>
<feature type="compositionally biased region" description="Low complexity" evidence="1">
    <location>
        <begin position="149"/>
        <end position="216"/>
    </location>
</feature>
<organism evidence="2 3">
    <name type="scientific">Plakobranchus ocellatus</name>
    <dbReference type="NCBI Taxonomy" id="259542"/>
    <lineage>
        <taxon>Eukaryota</taxon>
        <taxon>Metazoa</taxon>
        <taxon>Spiralia</taxon>
        <taxon>Lophotrochozoa</taxon>
        <taxon>Mollusca</taxon>
        <taxon>Gastropoda</taxon>
        <taxon>Heterobranchia</taxon>
        <taxon>Euthyneura</taxon>
        <taxon>Panpulmonata</taxon>
        <taxon>Sacoglossa</taxon>
        <taxon>Placobranchoidea</taxon>
        <taxon>Plakobranchidae</taxon>
        <taxon>Plakobranchus</taxon>
    </lineage>
</organism>
<keyword evidence="3" id="KW-1185">Reference proteome</keyword>
<feature type="compositionally biased region" description="Low complexity" evidence="1">
    <location>
        <begin position="308"/>
        <end position="317"/>
    </location>
</feature>
<feature type="region of interest" description="Disordered" evidence="1">
    <location>
        <begin position="103"/>
        <end position="227"/>
    </location>
</feature>
<name>A0AAV4BKN0_9GAST</name>
<dbReference type="EMBL" id="BLXT01005083">
    <property type="protein sequence ID" value="GFO19713.1"/>
    <property type="molecule type" value="Genomic_DNA"/>
</dbReference>
<comment type="caution">
    <text evidence="2">The sequence shown here is derived from an EMBL/GenBank/DDBJ whole genome shotgun (WGS) entry which is preliminary data.</text>
</comment>
<proteinExistence type="predicted"/>
<dbReference type="AlphaFoldDB" id="A0AAV4BKN0"/>
<feature type="compositionally biased region" description="Low complexity" evidence="1">
    <location>
        <begin position="248"/>
        <end position="269"/>
    </location>
</feature>
<accession>A0AAV4BKN0</accession>
<protein>
    <submittedName>
        <fullName evidence="2">Uncharacterized protein</fullName>
    </submittedName>
</protein>
<evidence type="ECO:0000313" key="3">
    <source>
        <dbReference type="Proteomes" id="UP000735302"/>
    </source>
</evidence>
<feature type="compositionally biased region" description="Low complexity" evidence="1">
    <location>
        <begin position="330"/>
        <end position="349"/>
    </location>
</feature>
<feature type="compositionally biased region" description="Basic residues" evidence="1">
    <location>
        <begin position="318"/>
        <end position="327"/>
    </location>
</feature>